<evidence type="ECO:0000313" key="9">
    <source>
        <dbReference type="Proteomes" id="UP001058650"/>
    </source>
</evidence>
<evidence type="ECO:0000313" key="8">
    <source>
        <dbReference type="EMBL" id="UWE03013.1"/>
    </source>
</evidence>
<evidence type="ECO:0000259" key="7">
    <source>
        <dbReference type="PROSITE" id="PS51093"/>
    </source>
</evidence>
<evidence type="ECO:0000256" key="3">
    <source>
        <dbReference type="ARBA" id="ARBA00022597"/>
    </source>
</evidence>
<name>A0ABY5U028_LACSH</name>
<keyword evidence="2" id="KW-0813">Transport</keyword>
<evidence type="ECO:0000256" key="6">
    <source>
        <dbReference type="ARBA" id="ARBA00022777"/>
    </source>
</evidence>
<keyword evidence="3 8" id="KW-0762">Sugar transport</keyword>
<dbReference type="EMBL" id="CP103866">
    <property type="protein sequence ID" value="UWE03013.1"/>
    <property type="molecule type" value="Genomic_DNA"/>
</dbReference>
<dbReference type="InterPro" id="IPR001127">
    <property type="entry name" value="PTS_EIIA_1_perm"/>
</dbReference>
<dbReference type="InterPro" id="IPR050890">
    <property type="entry name" value="PTS_EIIA_component"/>
</dbReference>
<dbReference type="PROSITE" id="PS51093">
    <property type="entry name" value="PTS_EIIA_TYPE_1"/>
    <property type="match status" value="1"/>
</dbReference>
<dbReference type="Pfam" id="PF00358">
    <property type="entry name" value="PTS_EIIA_1"/>
    <property type="match status" value="1"/>
</dbReference>
<organism evidence="8 9">
    <name type="scientific">Laceyella sacchari</name>
    <name type="common">Thermoactinomyces thalpophilus</name>
    <dbReference type="NCBI Taxonomy" id="37482"/>
    <lineage>
        <taxon>Bacteria</taxon>
        <taxon>Bacillati</taxon>
        <taxon>Bacillota</taxon>
        <taxon>Bacilli</taxon>
        <taxon>Bacillales</taxon>
        <taxon>Thermoactinomycetaceae</taxon>
        <taxon>Laceyella</taxon>
    </lineage>
</organism>
<evidence type="ECO:0000256" key="2">
    <source>
        <dbReference type="ARBA" id="ARBA00022448"/>
    </source>
</evidence>
<gene>
    <name evidence="8" type="ORF">NYR52_12915</name>
</gene>
<dbReference type="PANTHER" id="PTHR45008:SF1">
    <property type="entry name" value="PTS SYSTEM GLUCOSE-SPECIFIC EIIA COMPONENT"/>
    <property type="match status" value="1"/>
</dbReference>
<dbReference type="SUPFAM" id="SSF51261">
    <property type="entry name" value="Duplicated hybrid motif"/>
    <property type="match status" value="1"/>
</dbReference>
<reference evidence="8" key="1">
    <citation type="submission" date="2022-08" db="EMBL/GenBank/DDBJ databases">
        <title>The complete genome sequence of the thermophilic bacterium Laceyella sacchari FBKL4.010 reveals the basis for tetramethylpyrazine biosynthesis in Moutai-flavor Daqu.</title>
        <authorList>
            <person name="Li D."/>
            <person name="Huang W."/>
            <person name="Wang C."/>
            <person name="Qiu S."/>
        </authorList>
    </citation>
    <scope>NUCLEOTIDE SEQUENCE</scope>
    <source>
        <strain evidence="8">FBKL4.014</strain>
    </source>
</reference>
<dbReference type="PROSITE" id="PS00371">
    <property type="entry name" value="PTS_EIIA_TYPE_1_HIS"/>
    <property type="match status" value="1"/>
</dbReference>
<keyword evidence="9" id="KW-1185">Reference proteome</keyword>
<proteinExistence type="predicted"/>
<dbReference type="RefSeq" id="WP_022736852.1">
    <property type="nucleotide sequence ID" value="NZ_CP103866.1"/>
</dbReference>
<dbReference type="CDD" id="cd00210">
    <property type="entry name" value="PTS_IIA_glc"/>
    <property type="match status" value="1"/>
</dbReference>
<evidence type="ECO:0000256" key="1">
    <source>
        <dbReference type="ARBA" id="ARBA00004496"/>
    </source>
</evidence>
<dbReference type="PANTHER" id="PTHR45008">
    <property type="entry name" value="PTS SYSTEM GLUCOSE-SPECIFIC EIIA COMPONENT"/>
    <property type="match status" value="1"/>
</dbReference>
<evidence type="ECO:0000256" key="5">
    <source>
        <dbReference type="ARBA" id="ARBA00022683"/>
    </source>
</evidence>
<dbReference type="Gene3D" id="2.70.70.10">
    <property type="entry name" value="Glucose Permease (Domain IIA)"/>
    <property type="match status" value="1"/>
</dbReference>
<accession>A0ABY5U028</accession>
<keyword evidence="5" id="KW-0598">Phosphotransferase system</keyword>
<dbReference type="NCBIfam" id="TIGR00830">
    <property type="entry name" value="PTBA"/>
    <property type="match status" value="1"/>
</dbReference>
<keyword evidence="4" id="KW-0808">Transferase</keyword>
<dbReference type="Proteomes" id="UP001058650">
    <property type="component" value="Chromosome"/>
</dbReference>
<dbReference type="InterPro" id="IPR011055">
    <property type="entry name" value="Dup_hybrid_motif"/>
</dbReference>
<keyword evidence="6" id="KW-0418">Kinase</keyword>
<sequence length="160" mass="17576">MFFWKRKKETEILSPLSGRKIPLEQVPDQVFSQKMMGDGFAVEPDAGLVCAPADGEVINLFPTKHAIGLKTAAGVEMLIHVGIDTVELNGEGFVAHVSEGDKVKAGQMLLEFDMDYIKEKGKPLTTPVIFPQLADWTIRDQVQEKVEAGKTVAAILEPKK</sequence>
<comment type="subcellular location">
    <subcellularLocation>
        <location evidence="1">Cytoplasm</location>
    </subcellularLocation>
</comment>
<feature type="domain" description="PTS EIIA type-1" evidence="7">
    <location>
        <begin position="28"/>
        <end position="132"/>
    </location>
</feature>
<evidence type="ECO:0000256" key="4">
    <source>
        <dbReference type="ARBA" id="ARBA00022679"/>
    </source>
</evidence>
<protein>
    <submittedName>
        <fullName evidence="8">PTS glucose transporter subunit IIA</fullName>
    </submittedName>
</protein>